<comment type="caution">
    <text evidence="7">The sequence shown here is derived from an EMBL/GenBank/DDBJ whole genome shotgun (WGS) entry which is preliminary data.</text>
</comment>
<evidence type="ECO:0000259" key="6">
    <source>
        <dbReference type="SMART" id="SM00226"/>
    </source>
</evidence>
<evidence type="ECO:0000313" key="8">
    <source>
        <dbReference type="Proteomes" id="UP000270616"/>
    </source>
</evidence>
<dbReference type="InterPro" id="IPR023485">
    <property type="entry name" value="Ptyr_pPase"/>
</dbReference>
<dbReference type="EMBL" id="RKMF01000001">
    <property type="protein sequence ID" value="ROZ65625.1"/>
    <property type="molecule type" value="Genomic_DNA"/>
</dbReference>
<keyword evidence="8" id="KW-1185">Reference proteome</keyword>
<organism evidence="7 8">
    <name type="scientific">Kocuria soli</name>
    <dbReference type="NCBI Taxonomy" id="2485125"/>
    <lineage>
        <taxon>Bacteria</taxon>
        <taxon>Bacillati</taxon>
        <taxon>Actinomycetota</taxon>
        <taxon>Actinomycetes</taxon>
        <taxon>Micrococcales</taxon>
        <taxon>Micrococcaceae</taxon>
        <taxon>Kocuria</taxon>
    </lineage>
</organism>
<dbReference type="AlphaFoldDB" id="A0A3N4A7N1"/>
<protein>
    <recommendedName>
        <fullName evidence="2">protein-tyrosine-phosphatase</fullName>
        <ecNumber evidence="2">3.1.3.48</ecNumber>
    </recommendedName>
</protein>
<dbReference type="RefSeq" id="WP_123823515.1">
    <property type="nucleotide sequence ID" value="NZ_RKMF01000001.1"/>
</dbReference>
<dbReference type="InterPro" id="IPR017867">
    <property type="entry name" value="Tyr_phospatase_low_mol_wt"/>
</dbReference>
<evidence type="ECO:0000256" key="1">
    <source>
        <dbReference type="ARBA" id="ARBA00011063"/>
    </source>
</evidence>
<accession>A0A3N4A7N1</accession>
<dbReference type="EC" id="3.1.3.48" evidence="2"/>
<name>A0A3N4A7N1_9MICC</name>
<dbReference type="Proteomes" id="UP000270616">
    <property type="component" value="Unassembled WGS sequence"/>
</dbReference>
<evidence type="ECO:0000256" key="4">
    <source>
        <dbReference type="ARBA" id="ARBA00022912"/>
    </source>
</evidence>
<dbReference type="Gene3D" id="3.40.50.2300">
    <property type="match status" value="1"/>
</dbReference>
<dbReference type="PANTHER" id="PTHR11717">
    <property type="entry name" value="LOW MOLECULAR WEIGHT PROTEIN TYROSINE PHOSPHATASE"/>
    <property type="match status" value="1"/>
</dbReference>
<gene>
    <name evidence="7" type="ORF">EDL96_00550</name>
</gene>
<keyword evidence="4" id="KW-0904">Protein phosphatase</keyword>
<dbReference type="CDD" id="cd16343">
    <property type="entry name" value="LMWPTP"/>
    <property type="match status" value="1"/>
</dbReference>
<feature type="active site" evidence="5">
    <location>
        <position position="14"/>
    </location>
</feature>
<reference evidence="7 8" key="1">
    <citation type="submission" date="2018-10" db="EMBL/GenBank/DDBJ databases">
        <title>Kocuria sp. M5W7-7, whole genome shotgun sequence.</title>
        <authorList>
            <person name="Tuo L."/>
        </authorList>
    </citation>
    <scope>NUCLEOTIDE SEQUENCE [LARGE SCALE GENOMIC DNA]</scope>
    <source>
        <strain evidence="7 8">M5W7-7</strain>
    </source>
</reference>
<proteinExistence type="inferred from homology"/>
<evidence type="ECO:0000256" key="2">
    <source>
        <dbReference type="ARBA" id="ARBA00013064"/>
    </source>
</evidence>
<dbReference type="InterPro" id="IPR050438">
    <property type="entry name" value="LMW_PTPase"/>
</dbReference>
<dbReference type="SUPFAM" id="SSF52788">
    <property type="entry name" value="Phosphotyrosine protein phosphatases I"/>
    <property type="match status" value="1"/>
</dbReference>
<dbReference type="Pfam" id="PF01451">
    <property type="entry name" value="LMWPc"/>
    <property type="match status" value="1"/>
</dbReference>
<evidence type="ECO:0000256" key="5">
    <source>
        <dbReference type="PIRSR" id="PIRSR617867-1"/>
    </source>
</evidence>
<comment type="similarity">
    <text evidence="1">Belongs to the low molecular weight phosphotyrosine protein phosphatase family.</text>
</comment>
<dbReference type="InterPro" id="IPR036196">
    <property type="entry name" value="Ptyr_pPase_sf"/>
</dbReference>
<dbReference type="GO" id="GO:0004725">
    <property type="term" value="F:protein tyrosine phosphatase activity"/>
    <property type="evidence" value="ECO:0007669"/>
    <property type="project" value="UniProtKB-EC"/>
</dbReference>
<dbReference type="PANTHER" id="PTHR11717:SF7">
    <property type="entry name" value="LOW MOLECULAR WEIGHT PHOSPHOTYROSINE PROTEIN PHOSPHATASE"/>
    <property type="match status" value="1"/>
</dbReference>
<feature type="domain" description="Phosphotyrosine protein phosphatase I" evidence="6">
    <location>
        <begin position="2"/>
        <end position="162"/>
    </location>
</feature>
<feature type="active site" description="Nucleophile" evidence="5">
    <location>
        <position position="8"/>
    </location>
</feature>
<feature type="active site" description="Proton donor" evidence="5">
    <location>
        <position position="136"/>
    </location>
</feature>
<evidence type="ECO:0000313" key="7">
    <source>
        <dbReference type="EMBL" id="ROZ65625.1"/>
    </source>
</evidence>
<keyword evidence="3" id="KW-0378">Hydrolase</keyword>
<dbReference type="SMART" id="SM00226">
    <property type="entry name" value="LMWPc"/>
    <property type="match status" value="1"/>
</dbReference>
<sequence length="187" mass="20463">MYRIATVCTGNICRSPMAELALRQAFDQAGLGERVVVDSAGISEEELGNGVDPRAARLLERLGLDPSGHRAQTIDDDWLQDHDLVLAMDTPHLRALTRWVDRAGTGPEVHLFRSFDATTADPKAPTRDDAALGIADPWYGDEAGFQETWDLIAAAVPGIVEHVREQLDRVPIEEHDRNLSRTTTAGG</sequence>
<dbReference type="OrthoDB" id="9784339at2"/>
<dbReference type="PRINTS" id="PR00719">
    <property type="entry name" value="LMWPTPASE"/>
</dbReference>
<evidence type="ECO:0000256" key="3">
    <source>
        <dbReference type="ARBA" id="ARBA00022801"/>
    </source>
</evidence>